<keyword evidence="1" id="KW-0812">Transmembrane</keyword>
<protein>
    <submittedName>
        <fullName evidence="3">Stage III sporulation protein AE</fullName>
    </submittedName>
</protein>
<name>A0A9D2D1T6_9FIRM</name>
<feature type="transmembrane region" description="Helical" evidence="1">
    <location>
        <begin position="282"/>
        <end position="306"/>
    </location>
</feature>
<evidence type="ECO:0000313" key="4">
    <source>
        <dbReference type="Proteomes" id="UP000824024"/>
    </source>
</evidence>
<organism evidence="3 4">
    <name type="scientific">Candidatus Eubacterium avistercoris</name>
    <dbReference type="NCBI Taxonomy" id="2838567"/>
    <lineage>
        <taxon>Bacteria</taxon>
        <taxon>Bacillati</taxon>
        <taxon>Bacillota</taxon>
        <taxon>Clostridia</taxon>
        <taxon>Eubacteriales</taxon>
        <taxon>Eubacteriaceae</taxon>
        <taxon>Eubacterium</taxon>
    </lineage>
</organism>
<evidence type="ECO:0000256" key="2">
    <source>
        <dbReference type="SAM" id="SignalP"/>
    </source>
</evidence>
<evidence type="ECO:0000313" key="3">
    <source>
        <dbReference type="EMBL" id="HIZ06998.1"/>
    </source>
</evidence>
<feature type="signal peptide" evidence="2">
    <location>
        <begin position="1"/>
        <end position="25"/>
    </location>
</feature>
<feature type="transmembrane region" description="Helical" evidence="1">
    <location>
        <begin position="313"/>
        <end position="336"/>
    </location>
</feature>
<gene>
    <name evidence="3" type="ORF">IAA08_03565</name>
</gene>
<feature type="transmembrane region" description="Helical" evidence="1">
    <location>
        <begin position="176"/>
        <end position="201"/>
    </location>
</feature>
<feature type="transmembrane region" description="Helical" evidence="1">
    <location>
        <begin position="137"/>
        <end position="155"/>
    </location>
</feature>
<dbReference type="Pfam" id="PF09546">
    <property type="entry name" value="Spore_III_AE"/>
    <property type="match status" value="1"/>
</dbReference>
<reference evidence="3" key="2">
    <citation type="submission" date="2021-04" db="EMBL/GenBank/DDBJ databases">
        <authorList>
            <person name="Gilroy R."/>
        </authorList>
    </citation>
    <scope>NUCLEOTIDE SEQUENCE</scope>
    <source>
        <strain evidence="3">CHK192-9172</strain>
    </source>
</reference>
<accession>A0A9D2D1T6</accession>
<dbReference type="Proteomes" id="UP000824024">
    <property type="component" value="Unassembled WGS sequence"/>
</dbReference>
<comment type="caution">
    <text evidence="3">The sequence shown here is derived from an EMBL/GenBank/DDBJ whole genome shotgun (WGS) entry which is preliminary data.</text>
</comment>
<feature type="transmembrane region" description="Helical" evidence="1">
    <location>
        <begin position="207"/>
        <end position="228"/>
    </location>
</feature>
<feature type="transmembrane region" description="Helical" evidence="1">
    <location>
        <begin position="240"/>
        <end position="262"/>
    </location>
</feature>
<dbReference type="InterPro" id="IPR014194">
    <property type="entry name" value="Spore_III_AE"/>
</dbReference>
<dbReference type="EMBL" id="DXCH01000096">
    <property type="protein sequence ID" value="HIZ06998.1"/>
    <property type="molecule type" value="Genomic_DNA"/>
</dbReference>
<feature type="transmembrane region" description="Helical" evidence="1">
    <location>
        <begin position="364"/>
        <end position="387"/>
    </location>
</feature>
<sequence length="388" mass="42021">MKKWILGAVFAVCILVSAPVFSVCAQETKAAEEMGEDAGEIDDSLLEEIDLTDIEEFLGENEETKEVSFQELIRSLLSQEGQPDKKEVFSRIWQLAASELVESKGIFIQLLIMCAAFAVLHNFANVFENSQIHTTCFFMFYMALITLLMKSYLLIHQIITSVMSSLTEFMQVLLPAFCMALIFSGAMSTAAVFYQIVAAVIFLVENILVYIVVPAVHIYVVMQMLNYMTGGDMISHLTKLLRKIICWSLRIMVAAVAGINIIQNLIAPALDGLKNTAVTKALNMIPGIGGSANAVTSMFLGSAAVIKNGIGAAALIILLILCLGPVIKVAVLMLLYKLTGALVQPISDKRVCGCISSVGDGAALLLQVLVTAMMMFMVTIAIVTAAVK</sequence>
<dbReference type="AlphaFoldDB" id="A0A9D2D1T6"/>
<keyword evidence="1" id="KW-1133">Transmembrane helix</keyword>
<evidence type="ECO:0000256" key="1">
    <source>
        <dbReference type="SAM" id="Phobius"/>
    </source>
</evidence>
<keyword evidence="2" id="KW-0732">Signal</keyword>
<feature type="chain" id="PRO_5038800440" evidence="2">
    <location>
        <begin position="26"/>
        <end position="388"/>
    </location>
</feature>
<keyword evidence="1" id="KW-0472">Membrane</keyword>
<reference evidence="3" key="1">
    <citation type="journal article" date="2021" name="PeerJ">
        <title>Extensive microbial diversity within the chicken gut microbiome revealed by metagenomics and culture.</title>
        <authorList>
            <person name="Gilroy R."/>
            <person name="Ravi A."/>
            <person name="Getino M."/>
            <person name="Pursley I."/>
            <person name="Horton D.L."/>
            <person name="Alikhan N.F."/>
            <person name="Baker D."/>
            <person name="Gharbi K."/>
            <person name="Hall N."/>
            <person name="Watson M."/>
            <person name="Adriaenssens E.M."/>
            <person name="Foster-Nyarko E."/>
            <person name="Jarju S."/>
            <person name="Secka A."/>
            <person name="Antonio M."/>
            <person name="Oren A."/>
            <person name="Chaudhuri R.R."/>
            <person name="La Ragione R."/>
            <person name="Hildebrand F."/>
            <person name="Pallen M.J."/>
        </authorList>
    </citation>
    <scope>NUCLEOTIDE SEQUENCE</scope>
    <source>
        <strain evidence="3">CHK192-9172</strain>
    </source>
</reference>
<proteinExistence type="predicted"/>